<organism evidence="1 2">
    <name type="scientific">Capnocytophaga canis</name>
    <dbReference type="NCBI Taxonomy" id="1848903"/>
    <lineage>
        <taxon>Bacteria</taxon>
        <taxon>Pseudomonadati</taxon>
        <taxon>Bacteroidota</taxon>
        <taxon>Flavobacteriia</taxon>
        <taxon>Flavobacteriales</taxon>
        <taxon>Flavobacteriaceae</taxon>
        <taxon>Capnocytophaga</taxon>
    </lineage>
</organism>
<evidence type="ECO:0000313" key="2">
    <source>
        <dbReference type="Proteomes" id="UP000045051"/>
    </source>
</evidence>
<accession>A0A0B7IID8</accession>
<dbReference type="AlphaFoldDB" id="A0A0B7IID8"/>
<dbReference type="Pfam" id="PF10977">
    <property type="entry name" value="DUF2797"/>
    <property type="match status" value="1"/>
</dbReference>
<dbReference type="EMBL" id="CDOI01000206">
    <property type="protein sequence ID" value="CEN49732.1"/>
    <property type="molecule type" value="Genomic_DNA"/>
</dbReference>
<reference evidence="1 2" key="1">
    <citation type="submission" date="2015-01" db="EMBL/GenBank/DDBJ databases">
        <authorList>
            <person name="Xiang T."/>
            <person name="Song Y."/>
            <person name="Huang L."/>
            <person name="Wang B."/>
            <person name="Wu P."/>
        </authorList>
    </citation>
    <scope>NUCLEOTIDE SEQUENCE [LARGE SCALE GENOMIC DNA]</scope>
    <source>
        <strain evidence="1 2">CcD38</strain>
    </source>
</reference>
<dbReference type="Proteomes" id="UP000045051">
    <property type="component" value="Unassembled WGS sequence"/>
</dbReference>
<protein>
    <recommendedName>
        <fullName evidence="3">DUF2797 domain-containing protein</fullName>
    </recommendedName>
</protein>
<name>A0A0B7IID8_9FLAO</name>
<dbReference type="RefSeq" id="WP_042345474.1">
    <property type="nucleotide sequence ID" value="NZ_CDOI01000206.1"/>
</dbReference>
<gene>
    <name evidence="1" type="ORF">CCAND38_90027</name>
</gene>
<evidence type="ECO:0000313" key="1">
    <source>
        <dbReference type="EMBL" id="CEN49732.1"/>
    </source>
</evidence>
<evidence type="ECO:0008006" key="3">
    <source>
        <dbReference type="Google" id="ProtNLM"/>
    </source>
</evidence>
<proteinExistence type="predicted"/>
<keyword evidence="2" id="KW-1185">Reference proteome</keyword>
<sequence length="262" mass="30547">MFQGVLQKMMTEMANPVRYYLQLENDFLSVNSLLNQQIKIELSHFQCLSCGNNEPIFRQGFCKKCFFEIPQAADWIMHPELSKAHLDIEDRDLDYEKQMQLQPHYVYLANSSKVKVGVTRHSQVPTRWIDQGAHEALVIAELPNRYLAGITEVALKEHVSDKTDWRKMLTNTLEDIDLKEIRNQLFTFFPKETKSYFIDNGEEVHIQFPVEQFPQKVHSLNLINTPVYNGVLKGIKGQYLIFEDGTVFNVRGNEGYYVKFSM</sequence>
<dbReference type="InterPro" id="IPR021246">
    <property type="entry name" value="DUF2797"/>
</dbReference>